<dbReference type="InterPro" id="IPR008139">
    <property type="entry name" value="SaposinB_dom"/>
</dbReference>
<dbReference type="InterPro" id="IPR011001">
    <property type="entry name" value="Saposin-like"/>
</dbReference>
<accession>A0A0K0CXK8</accession>
<dbReference type="Gene3D" id="1.10.225.10">
    <property type="entry name" value="Saposin-like"/>
    <property type="match status" value="2"/>
</dbReference>
<dbReference type="SUPFAM" id="SSF47862">
    <property type="entry name" value="Saposin"/>
    <property type="match status" value="2"/>
</dbReference>
<keyword evidence="3" id="KW-0732">Signal</keyword>
<reference evidence="5" key="1">
    <citation type="submission" date="2012-09" db="EMBL/GenBank/DDBJ databases">
        <authorList>
            <person name="Martin A.A."/>
        </authorList>
    </citation>
    <scope>NUCLEOTIDE SEQUENCE</scope>
</reference>
<feature type="domain" description="Saposin B-type" evidence="4">
    <location>
        <begin position="100"/>
        <end position="182"/>
    </location>
</feature>
<dbReference type="PANTHER" id="PTHR11480">
    <property type="entry name" value="SAPOSIN-RELATED"/>
    <property type="match status" value="1"/>
</dbReference>
<evidence type="ECO:0000256" key="2">
    <source>
        <dbReference type="ARBA" id="ARBA00023180"/>
    </source>
</evidence>
<feature type="chain" id="PRO_5012678167" evidence="3">
    <location>
        <begin position="16"/>
        <end position="198"/>
    </location>
</feature>
<dbReference type="SMART" id="SM00741">
    <property type="entry name" value="SapB"/>
    <property type="match status" value="2"/>
</dbReference>
<organism evidence="5 6">
    <name type="scientific">Angiostrongylus cantonensis</name>
    <name type="common">Rat lungworm</name>
    <dbReference type="NCBI Taxonomy" id="6313"/>
    <lineage>
        <taxon>Eukaryota</taxon>
        <taxon>Metazoa</taxon>
        <taxon>Ecdysozoa</taxon>
        <taxon>Nematoda</taxon>
        <taxon>Chromadorea</taxon>
        <taxon>Rhabditida</taxon>
        <taxon>Rhabditina</taxon>
        <taxon>Rhabditomorpha</taxon>
        <taxon>Strongyloidea</taxon>
        <taxon>Metastrongylidae</taxon>
        <taxon>Angiostrongylus</taxon>
    </lineage>
</organism>
<name>A0A0K0CXK8_ANGCA</name>
<dbReference type="STRING" id="6313.A0A0K0CXK8"/>
<feature type="signal peptide" evidence="3">
    <location>
        <begin position="1"/>
        <end position="15"/>
    </location>
</feature>
<dbReference type="Pfam" id="PF03489">
    <property type="entry name" value="SapB_2"/>
    <property type="match status" value="1"/>
</dbReference>
<dbReference type="WBParaSite" id="ACAC_0000231901-mRNA-1">
    <property type="protein sequence ID" value="ACAC_0000231901-mRNA-1"/>
    <property type="gene ID" value="ACAC_0000231901"/>
</dbReference>
<evidence type="ECO:0000313" key="5">
    <source>
        <dbReference type="Proteomes" id="UP000035642"/>
    </source>
</evidence>
<keyword evidence="1" id="KW-1015">Disulfide bond</keyword>
<dbReference type="AlphaFoldDB" id="A0A0K0CXK8"/>
<dbReference type="PROSITE" id="PS50015">
    <property type="entry name" value="SAP_B"/>
    <property type="match status" value="1"/>
</dbReference>
<dbReference type="Proteomes" id="UP000035642">
    <property type="component" value="Unassembled WGS sequence"/>
</dbReference>
<evidence type="ECO:0000313" key="6">
    <source>
        <dbReference type="WBParaSite" id="ACAC_0000231901-mRNA-1"/>
    </source>
</evidence>
<reference evidence="6" key="2">
    <citation type="submission" date="2017-02" db="UniProtKB">
        <authorList>
            <consortium name="WormBaseParasite"/>
        </authorList>
    </citation>
    <scope>IDENTIFICATION</scope>
</reference>
<keyword evidence="2" id="KW-0325">Glycoprotein</keyword>
<sequence length="198" mass="22677">MKFIVLFMAVATCLAFDKESMLKYNKISNEPVSRISVQSACDECQSLVRRINEAAKDPEKLDELKMVLRVLCHETSYVDECRMFVSKLDVIVKKLEPYLKDLVCDECQFAARELKTIVEDKDKQKEIHDFLSQNICIHLGSYRGMCDTLIEQFLPELFQELDSLLQNPRQVCSDAGFCPKLAPPREMVGGIVGFLTRL</sequence>
<protein>
    <submittedName>
        <fullName evidence="6">Saposin B-type domain-containing protein</fullName>
    </submittedName>
</protein>
<proteinExistence type="predicted"/>
<evidence type="ECO:0000256" key="3">
    <source>
        <dbReference type="SAM" id="SignalP"/>
    </source>
</evidence>
<evidence type="ECO:0000256" key="1">
    <source>
        <dbReference type="ARBA" id="ARBA00023157"/>
    </source>
</evidence>
<dbReference type="InterPro" id="IPR008138">
    <property type="entry name" value="SapB_2"/>
</dbReference>
<dbReference type="PANTHER" id="PTHR11480:SF3">
    <property type="entry name" value="BCDNA.GH08312"/>
    <property type="match status" value="1"/>
</dbReference>
<dbReference type="InterPro" id="IPR051428">
    <property type="entry name" value="Sphingo_Act-Surfact_Prot"/>
</dbReference>
<keyword evidence="5" id="KW-1185">Reference proteome</keyword>
<evidence type="ECO:0000259" key="4">
    <source>
        <dbReference type="PROSITE" id="PS50015"/>
    </source>
</evidence>